<proteinExistence type="predicted"/>
<evidence type="ECO:0000313" key="1">
    <source>
        <dbReference type="EMBL" id="PCJ27274.1"/>
    </source>
</evidence>
<dbReference type="InterPro" id="IPR011045">
    <property type="entry name" value="N2O_reductase_N"/>
</dbReference>
<dbReference type="AlphaFoldDB" id="A0A2A5B6R8"/>
<sequence>MAKFIITGGKQRTPGHDTVEWNGYDRAVSLIFDEQNLKATPFFEYTSPAEHMPIEADASITFKSASIKDKFLVISTSTEIMKVSLDSRKLDSIVSLPIFNDVHHAFINTNGNYIVTSTGLDAVFEVTDAGEVVNEWSASDSNIWEKFDDKIDYRKVLTTKPHPIHPNHCTEIEKEYWVTRFEKQDILNLCTRESISIPFGRPHDGLLADDSAYFTHVNGIISKIDFSNRKVEELFDVNAIYSGKKSLGWCRGLCLTSDHEMILGFSRLRSTKYEDAIHWAKRLLTDSASYYGCKPTRLAKYDFKKNVLVWEFDLEPHDINAVFSILPLPD</sequence>
<dbReference type="Proteomes" id="UP000218327">
    <property type="component" value="Unassembled WGS sequence"/>
</dbReference>
<name>A0A2A5B6R8_9GAMM</name>
<accession>A0A2A5B6R8</accession>
<gene>
    <name evidence="1" type="ORF">COA96_03565</name>
</gene>
<organism evidence="1 2">
    <name type="scientific">SAR86 cluster bacterium</name>
    <dbReference type="NCBI Taxonomy" id="2030880"/>
    <lineage>
        <taxon>Bacteria</taxon>
        <taxon>Pseudomonadati</taxon>
        <taxon>Pseudomonadota</taxon>
        <taxon>Gammaproteobacteria</taxon>
        <taxon>SAR86 cluster</taxon>
    </lineage>
</organism>
<reference evidence="2" key="1">
    <citation type="submission" date="2017-08" db="EMBL/GenBank/DDBJ databases">
        <title>A dynamic microbial community with high functional redundancy inhabits the cold, oxic subseafloor aquifer.</title>
        <authorList>
            <person name="Tully B.J."/>
            <person name="Wheat C.G."/>
            <person name="Glazer B.T."/>
            <person name="Huber J.A."/>
        </authorList>
    </citation>
    <scope>NUCLEOTIDE SEQUENCE [LARGE SCALE GENOMIC DNA]</scope>
</reference>
<dbReference type="EMBL" id="NVVJ01000007">
    <property type="protein sequence ID" value="PCJ27274.1"/>
    <property type="molecule type" value="Genomic_DNA"/>
</dbReference>
<dbReference type="SUPFAM" id="SSF50974">
    <property type="entry name" value="Nitrous oxide reductase, N-terminal domain"/>
    <property type="match status" value="1"/>
</dbReference>
<comment type="caution">
    <text evidence="1">The sequence shown here is derived from an EMBL/GenBank/DDBJ whole genome shotgun (WGS) entry which is preliminary data.</text>
</comment>
<protein>
    <submittedName>
        <fullName evidence="1">Uncharacterized protein</fullName>
    </submittedName>
</protein>
<evidence type="ECO:0000313" key="2">
    <source>
        <dbReference type="Proteomes" id="UP000218327"/>
    </source>
</evidence>